<organism evidence="10 11">
    <name type="scientific">Nocardia caishijiensis</name>
    <dbReference type="NCBI Taxonomy" id="184756"/>
    <lineage>
        <taxon>Bacteria</taxon>
        <taxon>Bacillati</taxon>
        <taxon>Actinomycetota</taxon>
        <taxon>Actinomycetes</taxon>
        <taxon>Mycobacteriales</taxon>
        <taxon>Nocardiaceae</taxon>
        <taxon>Nocardia</taxon>
    </lineage>
</organism>
<sequence length="236" mass="24213">MLQLIRSPRLLLTLAGSAALFVVAMLVPLPGPQQVRDWAGGAGPLLPLVFLLFYSVVAVAPVPRTVLTVTSGVLFGPLLGSVIALGATGVSAGLALLGVRAIGRARVAEHLTHPAVRAVDLRLAQRGWLAVAALRLIAFAPFSVVNYCCGLSSVRFVPYLIATVIGSAPGTIATVVLADALTGGTHPAAIAVSLICLAIGLLGLVVDVRMPVVAPESDAPTPGAWCRAGDRSQLRK</sequence>
<keyword evidence="11" id="KW-1185">Reference proteome</keyword>
<evidence type="ECO:0000256" key="1">
    <source>
        <dbReference type="ARBA" id="ARBA00004651"/>
    </source>
</evidence>
<evidence type="ECO:0000256" key="2">
    <source>
        <dbReference type="ARBA" id="ARBA00008640"/>
    </source>
</evidence>
<gene>
    <name evidence="10" type="ORF">FNL39_104156</name>
</gene>
<dbReference type="InterPro" id="IPR032816">
    <property type="entry name" value="VTT_dom"/>
</dbReference>
<evidence type="ECO:0000256" key="4">
    <source>
        <dbReference type="ARBA" id="ARBA00022692"/>
    </source>
</evidence>
<dbReference type="Proteomes" id="UP000798951">
    <property type="component" value="Unassembled WGS sequence"/>
</dbReference>
<keyword evidence="4 7" id="KW-0812">Transmembrane</keyword>
<feature type="domain" description="VTT" evidence="9">
    <location>
        <begin position="62"/>
        <end position="177"/>
    </location>
</feature>
<dbReference type="RefSeq" id="WP_067983086.1">
    <property type="nucleotide sequence ID" value="NZ_VMSD01000004.1"/>
</dbReference>
<comment type="subcellular location">
    <subcellularLocation>
        <location evidence="1 7">Cell membrane</location>
        <topology evidence="1 7">Multi-pass membrane protein</topology>
    </subcellularLocation>
</comment>
<evidence type="ECO:0000256" key="3">
    <source>
        <dbReference type="ARBA" id="ARBA00022475"/>
    </source>
</evidence>
<feature type="region of interest" description="Disordered" evidence="8">
    <location>
        <begin position="217"/>
        <end position="236"/>
    </location>
</feature>
<evidence type="ECO:0000256" key="5">
    <source>
        <dbReference type="ARBA" id="ARBA00022989"/>
    </source>
</evidence>
<keyword evidence="5 7" id="KW-1133">Transmembrane helix</keyword>
<reference evidence="10 11" key="1">
    <citation type="submission" date="2019-07" db="EMBL/GenBank/DDBJ databases">
        <title>Genomic Encyclopedia of Type Strains, Phase IV (KMG-IV): sequencing the most valuable type-strain genomes for metagenomic binning, comparative biology and taxonomic classification.</title>
        <authorList>
            <person name="Goeker M."/>
        </authorList>
    </citation>
    <scope>NUCLEOTIDE SEQUENCE [LARGE SCALE GENOMIC DNA]</scope>
    <source>
        <strain evidence="10 11">DSM 44831</strain>
    </source>
</reference>
<dbReference type="EMBL" id="VMSD01000004">
    <property type="protein sequence ID" value="KAF0846734.1"/>
    <property type="molecule type" value="Genomic_DNA"/>
</dbReference>
<feature type="transmembrane region" description="Helical" evidence="7">
    <location>
        <begin position="156"/>
        <end position="178"/>
    </location>
</feature>
<comment type="caution">
    <text evidence="10">The sequence shown here is derived from an EMBL/GenBank/DDBJ whole genome shotgun (WGS) entry which is preliminary data.</text>
</comment>
<feature type="transmembrane region" description="Helical" evidence="7">
    <location>
        <begin position="127"/>
        <end position="149"/>
    </location>
</feature>
<feature type="transmembrane region" description="Helical" evidence="7">
    <location>
        <begin position="184"/>
        <end position="206"/>
    </location>
</feature>
<keyword evidence="3 7" id="KW-1003">Cell membrane</keyword>
<evidence type="ECO:0000313" key="11">
    <source>
        <dbReference type="Proteomes" id="UP000798951"/>
    </source>
</evidence>
<keyword evidence="6 7" id="KW-0472">Membrane</keyword>
<name>A0ABQ6YLR8_9NOCA</name>
<protein>
    <recommendedName>
        <fullName evidence="7">TVP38/TMEM64 family membrane protein</fullName>
    </recommendedName>
</protein>
<evidence type="ECO:0000259" key="9">
    <source>
        <dbReference type="Pfam" id="PF09335"/>
    </source>
</evidence>
<feature type="transmembrane region" description="Helical" evidence="7">
    <location>
        <begin position="74"/>
        <end position="97"/>
    </location>
</feature>
<accession>A0ABQ6YLR8</accession>
<evidence type="ECO:0000256" key="7">
    <source>
        <dbReference type="RuleBase" id="RU366058"/>
    </source>
</evidence>
<evidence type="ECO:0000256" key="8">
    <source>
        <dbReference type="SAM" id="MobiDB-lite"/>
    </source>
</evidence>
<proteinExistence type="inferred from homology"/>
<evidence type="ECO:0000256" key="6">
    <source>
        <dbReference type="ARBA" id="ARBA00023136"/>
    </source>
</evidence>
<dbReference type="InterPro" id="IPR015414">
    <property type="entry name" value="TMEM64"/>
</dbReference>
<comment type="similarity">
    <text evidence="2 7">Belongs to the TVP38/TMEM64 family.</text>
</comment>
<dbReference type="Pfam" id="PF09335">
    <property type="entry name" value="VTT_dom"/>
    <property type="match status" value="1"/>
</dbReference>
<evidence type="ECO:0000313" key="10">
    <source>
        <dbReference type="EMBL" id="KAF0846734.1"/>
    </source>
</evidence>
<dbReference type="PANTHER" id="PTHR12677">
    <property type="entry name" value="GOLGI APPARATUS MEMBRANE PROTEIN TVP38-RELATED"/>
    <property type="match status" value="1"/>
</dbReference>
<dbReference type="PANTHER" id="PTHR12677:SF59">
    <property type="entry name" value="GOLGI APPARATUS MEMBRANE PROTEIN TVP38-RELATED"/>
    <property type="match status" value="1"/>
</dbReference>
<feature type="transmembrane region" description="Helical" evidence="7">
    <location>
        <begin position="42"/>
        <end position="62"/>
    </location>
</feature>